<gene>
    <name evidence="1" type="ORF">GCM10011401_24260</name>
</gene>
<comment type="caution">
    <text evidence="1">The sequence shown here is derived from an EMBL/GenBank/DDBJ whole genome shotgun (WGS) entry which is preliminary data.</text>
</comment>
<evidence type="ECO:0000313" key="1">
    <source>
        <dbReference type="EMBL" id="GGE76089.1"/>
    </source>
</evidence>
<dbReference type="AlphaFoldDB" id="A0A917AUA8"/>
<organism evidence="1 2">
    <name type="scientific">Nesterenkonia cremea</name>
    <dbReference type="NCBI Taxonomy" id="1882340"/>
    <lineage>
        <taxon>Bacteria</taxon>
        <taxon>Bacillati</taxon>
        <taxon>Actinomycetota</taxon>
        <taxon>Actinomycetes</taxon>
        <taxon>Micrococcales</taxon>
        <taxon>Micrococcaceae</taxon>
        <taxon>Nesterenkonia</taxon>
    </lineage>
</organism>
<keyword evidence="2" id="KW-1185">Reference proteome</keyword>
<name>A0A917AUA8_9MICC</name>
<dbReference type="RefSeq" id="WP_188686118.1">
    <property type="nucleotide sequence ID" value="NZ_BMIS01000013.1"/>
</dbReference>
<accession>A0A917AUA8</accession>
<proteinExistence type="predicted"/>
<evidence type="ECO:0008006" key="3">
    <source>
        <dbReference type="Google" id="ProtNLM"/>
    </source>
</evidence>
<protein>
    <recommendedName>
        <fullName evidence="3">NIPSNAP domain-containing protein</fullName>
    </recommendedName>
</protein>
<dbReference type="Proteomes" id="UP000633136">
    <property type="component" value="Unassembled WGS sequence"/>
</dbReference>
<evidence type="ECO:0000313" key="2">
    <source>
        <dbReference type="Proteomes" id="UP000633136"/>
    </source>
</evidence>
<reference evidence="1" key="1">
    <citation type="journal article" date="2014" name="Int. J. Syst. Evol. Microbiol.">
        <title>Complete genome sequence of Corynebacterium casei LMG S-19264T (=DSM 44701T), isolated from a smear-ripened cheese.</title>
        <authorList>
            <consortium name="US DOE Joint Genome Institute (JGI-PGF)"/>
            <person name="Walter F."/>
            <person name="Albersmeier A."/>
            <person name="Kalinowski J."/>
            <person name="Ruckert C."/>
        </authorList>
    </citation>
    <scope>NUCLEOTIDE SEQUENCE</scope>
    <source>
        <strain evidence="1">CGMCC 1.15388</strain>
    </source>
</reference>
<dbReference type="EMBL" id="BMIS01000013">
    <property type="protein sequence ID" value="GGE76089.1"/>
    <property type="molecule type" value="Genomic_DNA"/>
</dbReference>
<sequence>MTELPEGIAGAEQAQRTTMMRRYTTDPELLDEFVQFLRSEVFPAREARGFTVESVWLSAEKDELTWFVSRPGSREEFEQAEKEWEESEERARIFAGRPAFVLGKDIRPVTRLR</sequence>
<reference evidence="1" key="2">
    <citation type="submission" date="2020-09" db="EMBL/GenBank/DDBJ databases">
        <authorList>
            <person name="Sun Q."/>
            <person name="Zhou Y."/>
        </authorList>
    </citation>
    <scope>NUCLEOTIDE SEQUENCE</scope>
    <source>
        <strain evidence="1">CGMCC 1.15388</strain>
    </source>
</reference>